<dbReference type="Gene3D" id="3.40.50.150">
    <property type="entry name" value="Vaccinia Virus protein VP39"/>
    <property type="match status" value="1"/>
</dbReference>
<evidence type="ECO:0000313" key="8">
    <source>
        <dbReference type="Proteomes" id="UP000383932"/>
    </source>
</evidence>
<keyword evidence="1 4" id="KW-0489">Methyltransferase</keyword>
<accession>A0A5N5QWR4</accession>
<dbReference type="OrthoDB" id="1368803at2759"/>
<dbReference type="Proteomes" id="UP000383932">
    <property type="component" value="Unassembled WGS sequence"/>
</dbReference>
<dbReference type="Pfam" id="PF00293">
    <property type="entry name" value="NUDIX"/>
    <property type="match status" value="1"/>
</dbReference>
<evidence type="ECO:0000256" key="2">
    <source>
        <dbReference type="ARBA" id="ARBA00022679"/>
    </source>
</evidence>
<dbReference type="Pfam" id="PF17285">
    <property type="entry name" value="PRMT5_TIM"/>
    <property type="match status" value="1"/>
</dbReference>
<dbReference type="InterPro" id="IPR035248">
    <property type="entry name" value="PRMT5_C"/>
</dbReference>
<evidence type="ECO:0000256" key="5">
    <source>
        <dbReference type="SAM" id="MobiDB-lite"/>
    </source>
</evidence>
<gene>
    <name evidence="7" type="ORF">CTheo_462</name>
</gene>
<evidence type="ECO:0000313" key="7">
    <source>
        <dbReference type="EMBL" id="KAB5596190.1"/>
    </source>
</evidence>
<dbReference type="InterPro" id="IPR045121">
    <property type="entry name" value="CoAse"/>
</dbReference>
<dbReference type="InterPro" id="IPR035075">
    <property type="entry name" value="PRMT5"/>
</dbReference>
<evidence type="ECO:0000256" key="4">
    <source>
        <dbReference type="PROSITE-ProRule" id="PRU01015"/>
    </source>
</evidence>
<feature type="domain" description="Nudix hydrolase" evidence="6">
    <location>
        <begin position="785"/>
        <end position="936"/>
    </location>
</feature>
<dbReference type="Gene3D" id="3.90.79.10">
    <property type="entry name" value="Nucleoside Triphosphate Pyrophosphohydrolase"/>
    <property type="match status" value="1"/>
</dbReference>
<evidence type="ECO:0000259" key="6">
    <source>
        <dbReference type="PROSITE" id="PS51462"/>
    </source>
</evidence>
<evidence type="ECO:0000256" key="1">
    <source>
        <dbReference type="ARBA" id="ARBA00022603"/>
    </source>
</evidence>
<dbReference type="InterPro" id="IPR035247">
    <property type="entry name" value="PRMT5_TIM"/>
</dbReference>
<feature type="compositionally biased region" description="Polar residues" evidence="5">
    <location>
        <begin position="68"/>
        <end position="83"/>
    </location>
</feature>
<name>A0A5N5QWR4_9AGAM</name>
<dbReference type="InterPro" id="IPR029063">
    <property type="entry name" value="SAM-dependent_MTases_sf"/>
</dbReference>
<protein>
    <recommendedName>
        <fullName evidence="6">Nudix hydrolase domain-containing protein</fullName>
    </recommendedName>
</protein>
<dbReference type="Gene3D" id="2.70.160.11">
    <property type="entry name" value="Hnrnp arginine n-methyltransferase1"/>
    <property type="match status" value="1"/>
</dbReference>
<dbReference type="GO" id="GO:0005634">
    <property type="term" value="C:nucleus"/>
    <property type="evidence" value="ECO:0007669"/>
    <property type="project" value="TreeGrafter"/>
</dbReference>
<dbReference type="GO" id="GO:0016274">
    <property type="term" value="F:protein-arginine N-methyltransferase activity"/>
    <property type="evidence" value="ECO:0007669"/>
    <property type="project" value="InterPro"/>
</dbReference>
<keyword evidence="8" id="KW-1185">Reference proteome</keyword>
<dbReference type="PANTHER" id="PTHR10738:SF0">
    <property type="entry name" value="PROTEIN ARGININE N-METHYLTRANSFERASE 5"/>
    <property type="match status" value="1"/>
</dbReference>
<dbReference type="Pfam" id="PF17286">
    <property type="entry name" value="PRMT5_C"/>
    <property type="match status" value="1"/>
</dbReference>
<evidence type="ECO:0000256" key="3">
    <source>
        <dbReference type="ARBA" id="ARBA00022691"/>
    </source>
</evidence>
<dbReference type="GO" id="GO:0010945">
    <property type="term" value="F:coenzyme A diphosphatase activity"/>
    <property type="evidence" value="ECO:0007669"/>
    <property type="project" value="InterPro"/>
</dbReference>
<keyword evidence="3 4" id="KW-0949">S-adenosyl-L-methionine</keyword>
<dbReference type="SUPFAM" id="SSF53335">
    <property type="entry name" value="S-adenosyl-L-methionine-dependent methyltransferases"/>
    <property type="match status" value="1"/>
</dbReference>
<dbReference type="GO" id="GO:0006355">
    <property type="term" value="P:regulation of DNA-templated transcription"/>
    <property type="evidence" value="ECO:0007669"/>
    <property type="project" value="TreeGrafter"/>
</dbReference>
<dbReference type="PANTHER" id="PTHR10738">
    <property type="entry name" value="PROTEIN ARGININE N-METHYLTRANSFERASE 5"/>
    <property type="match status" value="1"/>
</dbReference>
<comment type="caution">
    <text evidence="7">The sequence shown here is derived from an EMBL/GenBank/DDBJ whole genome shotgun (WGS) entry which is preliminary data.</text>
</comment>
<sequence length="1012" mass="112545">MSRSTYSRFITVGHSLPNTGPQKDDYVPSDDLQSQISDAGEASYDTVSLYLTNERWKARWQKMCLGGSDTQSTQSNASQSEQSPIRVKIENTEDGQFKVAPGPKVTDIEMEAELWRAGGGFQREEVNIARNDQSEHVVGFVSDWLELDSLIEGVRYDSEIALRQELQFASYLGIGNIVLPAPRRNHQITAYARAISNCLASSSISSYITLAVRIPVCDIPPEEGGVGKGVSDHEDELSATWQMWNTIKMICGPTHRLSVALDLSSPLPALSGVLARWPAEHVQHLILPATTFISNAKGYPVLRKFMQTFLRDIFKNRPNFIFSETQSNLHKAGGELAYAQYVRQLEKTSPFAIARNSTDTVENFGRGYEDYLQAPLQAVYKALLDRPHDSTTIICVAGAGRGPIVSNCIRAAARSGREARIYAIEKNSSAFVTLQGRRAREWPEMVKIMFGDMRSVQLPEPVDILVSELLGSFGDNELSPECLDGAMRFLKPDGISIPASYTAYIAPISASKLYNDPSGGLRETKGAETPYVVMLHAINTLSGGGGSEHPRCGSKIQECWTFEHPRKIVLDSRGLPITNIHNNASCHLTFHIPYAGLMHGLAGYFDAILYKDVGITTHPERMAQVSPNMLSWFPIFFPFKEPLYLPSHSELDVYIWRLSDPHKVWYEWMAESFLPSVVRGTTGVSSPTRSNTLNVLSNNQALSSPMLDAPPGWGNSRPDNDNLGEVERELRLELARYSSHEVAMSKLFASSNFDFVPDDESSATFVKRFQSYWPEHSMDEYPDFPRQKTAAVLLLLFMHEGHLSVLLTTRSKHLRSHPGQVALPGGKTDPTDASPVATALREAHEEIGLPLAVTPVVAFLSDLSLLGELEPNPEEVDEIFYHPLEAILSPELVASIGTTPSRPLSELGSEQWPYNSEYHEAEDFPYIQGSSYRMHKFRSITTPITGLTSDILVRVLSHKLSQVYQHEMRFAKGQLTSSLALEWTMEQYVTGALTVSEKRPTERESHTEGLAD</sequence>
<organism evidence="7 8">
    <name type="scientific">Ceratobasidium theobromae</name>
    <dbReference type="NCBI Taxonomy" id="1582974"/>
    <lineage>
        <taxon>Eukaryota</taxon>
        <taxon>Fungi</taxon>
        <taxon>Dikarya</taxon>
        <taxon>Basidiomycota</taxon>
        <taxon>Agaricomycotina</taxon>
        <taxon>Agaricomycetes</taxon>
        <taxon>Cantharellales</taxon>
        <taxon>Ceratobasidiaceae</taxon>
        <taxon>Ceratobasidium</taxon>
    </lineage>
</organism>
<dbReference type="GO" id="GO:0005829">
    <property type="term" value="C:cytosol"/>
    <property type="evidence" value="ECO:0007669"/>
    <property type="project" value="TreeGrafter"/>
</dbReference>
<dbReference type="EMBL" id="SSOP01000003">
    <property type="protein sequence ID" value="KAB5596190.1"/>
    <property type="molecule type" value="Genomic_DNA"/>
</dbReference>
<reference evidence="7 8" key="1">
    <citation type="journal article" date="2019" name="Fungal Biol. Biotechnol.">
        <title>Draft genome sequence of fastidious pathogen Ceratobasidium theobromae, which causes vascular-streak dieback in Theobroma cacao.</title>
        <authorList>
            <person name="Ali S.S."/>
            <person name="Asman A."/>
            <person name="Shao J."/>
            <person name="Firmansyah A.P."/>
            <person name="Susilo A.W."/>
            <person name="Rosmana A."/>
            <person name="McMahon P."/>
            <person name="Junaid M."/>
            <person name="Guest D."/>
            <person name="Kheng T.Y."/>
            <person name="Meinhardt L.W."/>
            <person name="Bailey B.A."/>
        </authorList>
    </citation>
    <scope>NUCLEOTIDE SEQUENCE [LARGE SCALE GENOMIC DNA]</scope>
    <source>
        <strain evidence="7 8">CT2</strain>
    </source>
</reference>
<dbReference type="AlphaFoldDB" id="A0A5N5QWR4"/>
<proteinExistence type="predicted"/>
<dbReference type="PROSITE" id="PS51462">
    <property type="entry name" value="NUDIX"/>
    <property type="match status" value="1"/>
</dbReference>
<dbReference type="GO" id="GO:0032259">
    <property type="term" value="P:methylation"/>
    <property type="evidence" value="ECO:0007669"/>
    <property type="project" value="UniProtKB-KW"/>
</dbReference>
<dbReference type="SUPFAM" id="SSF55811">
    <property type="entry name" value="Nudix"/>
    <property type="match status" value="1"/>
</dbReference>
<dbReference type="PROSITE" id="PS51678">
    <property type="entry name" value="SAM_MT_PRMT"/>
    <property type="match status" value="1"/>
</dbReference>
<dbReference type="Pfam" id="PF05185">
    <property type="entry name" value="PRMT5"/>
    <property type="match status" value="1"/>
</dbReference>
<feature type="region of interest" description="Disordered" evidence="5">
    <location>
        <begin position="67"/>
        <end position="92"/>
    </location>
</feature>
<dbReference type="CDD" id="cd03426">
    <property type="entry name" value="NUDIX_CoAse_Nudt7"/>
    <property type="match status" value="1"/>
</dbReference>
<dbReference type="InterPro" id="IPR015797">
    <property type="entry name" value="NUDIX_hydrolase-like_dom_sf"/>
</dbReference>
<dbReference type="Gene3D" id="3.20.20.150">
    <property type="entry name" value="Divalent-metal-dependent TIM barrel enzymes"/>
    <property type="match status" value="1"/>
</dbReference>
<keyword evidence="2 4" id="KW-0808">Transferase</keyword>
<dbReference type="InterPro" id="IPR025799">
    <property type="entry name" value="Arg_MeTrfase"/>
</dbReference>
<dbReference type="InterPro" id="IPR000086">
    <property type="entry name" value="NUDIX_hydrolase_dom"/>
</dbReference>